<keyword evidence="2" id="KW-0472">Membrane</keyword>
<dbReference type="KEGG" id="mets:DK389_29740"/>
<keyword evidence="2" id="KW-1133">Transmembrane helix</keyword>
<accession>A0A2U8WEF6</accession>
<evidence type="ECO:0000313" key="3">
    <source>
        <dbReference type="EMBL" id="AWN43931.1"/>
    </source>
</evidence>
<dbReference type="AlphaFoldDB" id="A0A2U8WEF6"/>
<protein>
    <submittedName>
        <fullName evidence="3">Uncharacterized protein</fullName>
    </submittedName>
</protein>
<proteinExistence type="predicted"/>
<reference evidence="4" key="1">
    <citation type="submission" date="2018-05" db="EMBL/GenBank/DDBJ databases">
        <title>Complete Genome Sequence of Methylobacterium sp. 17SD2-17.</title>
        <authorList>
            <person name="Srinivasan S."/>
        </authorList>
    </citation>
    <scope>NUCLEOTIDE SEQUENCE [LARGE SCALE GENOMIC DNA]</scope>
    <source>
        <strain evidence="4">17SD2-17</strain>
    </source>
</reference>
<feature type="compositionally biased region" description="Low complexity" evidence="1">
    <location>
        <begin position="145"/>
        <end position="156"/>
    </location>
</feature>
<sequence length="211" mass="21615">MTQRDPIPSMGAGPISEPAPGAALPFLPTLVTALAIAALSLVCREPSQTAPTPERAQVSSAQISAAASAVEPAFVPVIDDFAFHPPAEAAETVRPPAALAFAQVYCLVPAEPRLAAATRPGRVAAAPRRAPCSACGEAGPRRSEAPPASRAAETPAVEPETQEDAFLPRLALPFAPAMRVVDRAVDRAAGYVRTGASALGGSVSVLVDRLR</sequence>
<dbReference type="OrthoDB" id="9875572at2"/>
<name>A0A2U8WEF6_9HYPH</name>
<dbReference type="EMBL" id="CP029550">
    <property type="protein sequence ID" value="AWN43931.1"/>
    <property type="molecule type" value="Genomic_DNA"/>
</dbReference>
<keyword evidence="4" id="KW-1185">Reference proteome</keyword>
<dbReference type="RefSeq" id="WP_109895198.1">
    <property type="nucleotide sequence ID" value="NZ_CP029550.1"/>
</dbReference>
<evidence type="ECO:0000313" key="4">
    <source>
        <dbReference type="Proteomes" id="UP000245926"/>
    </source>
</evidence>
<dbReference type="Proteomes" id="UP000245926">
    <property type="component" value="Chromosome"/>
</dbReference>
<organism evidence="3 4">
    <name type="scientific">Methylobacterium durans</name>
    <dbReference type="NCBI Taxonomy" id="2202825"/>
    <lineage>
        <taxon>Bacteria</taxon>
        <taxon>Pseudomonadati</taxon>
        <taxon>Pseudomonadota</taxon>
        <taxon>Alphaproteobacteria</taxon>
        <taxon>Hyphomicrobiales</taxon>
        <taxon>Methylobacteriaceae</taxon>
        <taxon>Methylobacterium</taxon>
    </lineage>
</organism>
<evidence type="ECO:0000256" key="2">
    <source>
        <dbReference type="SAM" id="Phobius"/>
    </source>
</evidence>
<keyword evidence="2" id="KW-0812">Transmembrane</keyword>
<feature type="transmembrane region" description="Helical" evidence="2">
    <location>
        <begin position="21"/>
        <end position="42"/>
    </location>
</feature>
<evidence type="ECO:0000256" key="1">
    <source>
        <dbReference type="SAM" id="MobiDB-lite"/>
    </source>
</evidence>
<gene>
    <name evidence="3" type="ORF">DK389_29740</name>
</gene>
<feature type="region of interest" description="Disordered" evidence="1">
    <location>
        <begin position="133"/>
        <end position="162"/>
    </location>
</feature>